<comment type="caution">
    <text evidence="1">The sequence shown here is derived from an EMBL/GenBank/DDBJ whole genome shotgun (WGS) entry which is preliminary data.</text>
</comment>
<dbReference type="InParanoid" id="A0A5J5ELY9"/>
<organism evidence="1 2">
    <name type="scientific">Sphaerosporella brunnea</name>
    <dbReference type="NCBI Taxonomy" id="1250544"/>
    <lineage>
        <taxon>Eukaryota</taxon>
        <taxon>Fungi</taxon>
        <taxon>Dikarya</taxon>
        <taxon>Ascomycota</taxon>
        <taxon>Pezizomycotina</taxon>
        <taxon>Pezizomycetes</taxon>
        <taxon>Pezizales</taxon>
        <taxon>Pyronemataceae</taxon>
        <taxon>Sphaerosporella</taxon>
    </lineage>
</organism>
<dbReference type="Proteomes" id="UP000326924">
    <property type="component" value="Unassembled WGS sequence"/>
</dbReference>
<name>A0A5J5ELY9_9PEZI</name>
<evidence type="ECO:0000313" key="1">
    <source>
        <dbReference type="EMBL" id="KAA8896590.1"/>
    </source>
</evidence>
<gene>
    <name evidence="1" type="ORF">FN846DRAFT_893240</name>
</gene>
<dbReference type="AlphaFoldDB" id="A0A5J5ELY9"/>
<evidence type="ECO:0000313" key="2">
    <source>
        <dbReference type="Proteomes" id="UP000326924"/>
    </source>
</evidence>
<accession>A0A5J5ELY9</accession>
<dbReference type="EMBL" id="VXIS01000208">
    <property type="protein sequence ID" value="KAA8896590.1"/>
    <property type="molecule type" value="Genomic_DNA"/>
</dbReference>
<proteinExistence type="predicted"/>
<sequence>MPTMPEEYNVHDDPLQPSEAAARMVFDWLFDFGPAGTSTTNDSSFSLQYAGEESGADSQTTEAAEPHWYSMVGASHVYPNNHSPGVFCTRQLDLNPKQAKCTAGTTTRDMKAIHHGCRVKPVCAQGQKGPIVHTSQAIDQVDLRAIWERAASECRATGHSREEAAPVAGPGTDQGMKYRFNPVATHFNPSKIRSRSFKFNPEAPEFSPDKFHNLEYLNKAVEETRRASAQAPRGSIEKRNAEIRCIAALKKRSRYLIAERTRQQEQHADDWDA</sequence>
<protein>
    <submittedName>
        <fullName evidence="1">Uncharacterized protein</fullName>
    </submittedName>
</protein>
<keyword evidence="2" id="KW-1185">Reference proteome</keyword>
<reference evidence="1 2" key="1">
    <citation type="submission" date="2019-09" db="EMBL/GenBank/DDBJ databases">
        <title>Draft genome of the ectomycorrhizal ascomycete Sphaerosporella brunnea.</title>
        <authorList>
            <consortium name="DOE Joint Genome Institute"/>
            <person name="Benucci G.M."/>
            <person name="Marozzi G."/>
            <person name="Antonielli L."/>
            <person name="Sanchez S."/>
            <person name="Marco P."/>
            <person name="Wang X."/>
            <person name="Falini L.B."/>
            <person name="Barry K."/>
            <person name="Haridas S."/>
            <person name="Lipzen A."/>
            <person name="Labutti K."/>
            <person name="Grigoriev I.V."/>
            <person name="Murat C."/>
            <person name="Martin F."/>
            <person name="Albertini E."/>
            <person name="Donnini D."/>
            <person name="Bonito G."/>
        </authorList>
    </citation>
    <scope>NUCLEOTIDE SEQUENCE [LARGE SCALE GENOMIC DNA]</scope>
    <source>
        <strain evidence="1 2">Sb_GMNB300</strain>
    </source>
</reference>